<gene>
    <name evidence="9" type="ORF">Thena_1325</name>
</gene>
<name>M1E5A3_9BACT</name>
<reference evidence="9 10" key="1">
    <citation type="submission" date="2011-04" db="EMBL/GenBank/DDBJ databases">
        <title>The complete genome of Thermodesulfobium narugense DSM 14796.</title>
        <authorList>
            <consortium name="US DOE Joint Genome Institute (JGI-PGF)"/>
            <person name="Lucas S."/>
            <person name="Han J."/>
            <person name="Lapidus A."/>
            <person name="Bruce D."/>
            <person name="Goodwin L."/>
            <person name="Pitluck S."/>
            <person name="Peters L."/>
            <person name="Kyrpides N."/>
            <person name="Mavromatis K."/>
            <person name="Pagani I."/>
            <person name="Ivanova N."/>
            <person name="Ovchinnikova G."/>
            <person name="Zhang X."/>
            <person name="Saunders L."/>
            <person name="Detter J.C."/>
            <person name="Tapia R."/>
            <person name="Han C."/>
            <person name="Land M."/>
            <person name="Hauser L."/>
            <person name="Markowitz V."/>
            <person name="Cheng J.-F."/>
            <person name="Hugenholtz P."/>
            <person name="Woyke T."/>
            <person name="Wu D."/>
            <person name="Spring S."/>
            <person name="Schroeder M."/>
            <person name="Brambilla E."/>
            <person name="Klenk H.-P."/>
            <person name="Eisen J.A."/>
        </authorList>
    </citation>
    <scope>NUCLEOTIDE SEQUENCE [LARGE SCALE GENOMIC DNA]</scope>
    <source>
        <strain evidence="9 10">DSM 14796</strain>
    </source>
</reference>
<feature type="transmembrane region" description="Helical" evidence="7">
    <location>
        <begin position="134"/>
        <end position="156"/>
    </location>
</feature>
<evidence type="ECO:0000256" key="6">
    <source>
        <dbReference type="ARBA" id="ARBA00023136"/>
    </source>
</evidence>
<dbReference type="GO" id="GO:0016491">
    <property type="term" value="F:oxidoreductase activity"/>
    <property type="evidence" value="ECO:0007669"/>
    <property type="project" value="UniProtKB-KW"/>
</dbReference>
<dbReference type="eggNOG" id="COG2181">
    <property type="taxonomic scope" value="Bacteria"/>
</dbReference>
<dbReference type="KEGG" id="tnr:Thena_1325"/>
<keyword evidence="2" id="KW-1003">Cell membrane</keyword>
<keyword evidence="5" id="KW-0560">Oxidoreductase</keyword>
<dbReference type="OrthoDB" id="128617at2"/>
<proteinExistence type="predicted"/>
<feature type="transmembrane region" description="Helical" evidence="7">
    <location>
        <begin position="168"/>
        <end position="188"/>
    </location>
</feature>
<evidence type="ECO:0000256" key="4">
    <source>
        <dbReference type="ARBA" id="ARBA00022989"/>
    </source>
</evidence>
<comment type="subcellular location">
    <subcellularLocation>
        <location evidence="1">Cell membrane</location>
        <topology evidence="1">Multi-pass membrane protein</topology>
    </subcellularLocation>
</comment>
<dbReference type="InterPro" id="IPR023234">
    <property type="entry name" value="NarG-like_domain"/>
</dbReference>
<evidence type="ECO:0000256" key="1">
    <source>
        <dbReference type="ARBA" id="ARBA00004651"/>
    </source>
</evidence>
<feature type="domain" description="NarG-like" evidence="8">
    <location>
        <begin position="131"/>
        <end position="240"/>
    </location>
</feature>
<evidence type="ECO:0000313" key="9">
    <source>
        <dbReference type="EMBL" id="AEE14942.1"/>
    </source>
</evidence>
<dbReference type="GO" id="GO:0005886">
    <property type="term" value="C:plasma membrane"/>
    <property type="evidence" value="ECO:0007669"/>
    <property type="project" value="UniProtKB-SubCell"/>
</dbReference>
<keyword evidence="6 7" id="KW-0472">Membrane</keyword>
<dbReference type="SUPFAM" id="SSF103501">
    <property type="entry name" value="Respiratory nitrate reductase 1 gamma chain"/>
    <property type="match status" value="1"/>
</dbReference>
<dbReference type="Proteomes" id="UP000011765">
    <property type="component" value="Chromosome"/>
</dbReference>
<accession>M1E5A3</accession>
<dbReference type="HOGENOM" id="CLU_946411_0_0_9"/>
<sequence>MSQFMIYFAWFSVICFFLGSFIKLLKINNMPLHLRAELYPVAHDPNHSYGGSYMEEANYVEESKKGLKHIWVNDIIEILKEVLFLSRVKEYNIYGLWFPSLLLHWGLYLLFGWIFLSVLSIFWPFYYLIQLSSILGIVSGIFGTLGSFLLILKRIFSEELRFYTTPLDFFNLFLLFAMFVATLSVFLFDVNHDILKYLNSIITFKYSHVSLLVTVQFFLFQFFLLYFPFSKFMHAPIKYWTWHAIMWDDALNMKGKKIDLILQEQLKYKQFWSAPHAIPGASWAEVATNLKVEERGNNNGNKKTAI</sequence>
<dbReference type="InterPro" id="IPR036197">
    <property type="entry name" value="NarG-like_sf"/>
</dbReference>
<evidence type="ECO:0000256" key="3">
    <source>
        <dbReference type="ARBA" id="ARBA00022692"/>
    </source>
</evidence>
<keyword evidence="4 7" id="KW-1133">Transmembrane helix</keyword>
<dbReference type="STRING" id="747365.Thena_1325"/>
<evidence type="ECO:0000256" key="2">
    <source>
        <dbReference type="ARBA" id="ARBA00022475"/>
    </source>
</evidence>
<dbReference type="RefSeq" id="WP_013756663.1">
    <property type="nucleotide sequence ID" value="NC_015499.1"/>
</dbReference>
<evidence type="ECO:0000256" key="5">
    <source>
        <dbReference type="ARBA" id="ARBA00023002"/>
    </source>
</evidence>
<protein>
    <submittedName>
        <fullName evidence="9">Nitrate reductase gamma subunit</fullName>
    </submittedName>
</protein>
<dbReference type="AlphaFoldDB" id="M1E5A3"/>
<keyword evidence="10" id="KW-1185">Reference proteome</keyword>
<evidence type="ECO:0000313" key="10">
    <source>
        <dbReference type="Proteomes" id="UP000011765"/>
    </source>
</evidence>
<dbReference type="EMBL" id="CP002690">
    <property type="protein sequence ID" value="AEE14942.1"/>
    <property type="molecule type" value="Genomic_DNA"/>
</dbReference>
<feature type="transmembrane region" description="Helical" evidence="7">
    <location>
        <begin position="6"/>
        <end position="25"/>
    </location>
</feature>
<keyword evidence="3 7" id="KW-0812">Transmembrane</keyword>
<organism evidence="9 10">
    <name type="scientific">Thermodesulfobium narugense DSM 14796</name>
    <dbReference type="NCBI Taxonomy" id="747365"/>
    <lineage>
        <taxon>Bacteria</taxon>
        <taxon>Pseudomonadati</taxon>
        <taxon>Thermodesulfobiota</taxon>
        <taxon>Thermodesulfobiia</taxon>
        <taxon>Thermodesulfobiales</taxon>
        <taxon>Thermodesulfobiaceae</taxon>
        <taxon>Thermodesulfobium</taxon>
    </lineage>
</organism>
<evidence type="ECO:0000256" key="7">
    <source>
        <dbReference type="SAM" id="Phobius"/>
    </source>
</evidence>
<dbReference type="Gene3D" id="1.20.950.20">
    <property type="entry name" value="Transmembrane di-heme cytochromes, Chain C"/>
    <property type="match status" value="1"/>
</dbReference>
<feature type="transmembrane region" description="Helical" evidence="7">
    <location>
        <begin position="208"/>
        <end position="229"/>
    </location>
</feature>
<evidence type="ECO:0000259" key="8">
    <source>
        <dbReference type="Pfam" id="PF02665"/>
    </source>
</evidence>
<dbReference type="Pfam" id="PF02665">
    <property type="entry name" value="Nitrate_red_gam"/>
    <property type="match status" value="1"/>
</dbReference>